<evidence type="ECO:0000313" key="5">
    <source>
        <dbReference type="Proteomes" id="UP000824055"/>
    </source>
</evidence>
<reference evidence="4" key="1">
    <citation type="journal article" date="2021" name="PeerJ">
        <title>Extensive microbial diversity within the chicken gut microbiome revealed by metagenomics and culture.</title>
        <authorList>
            <person name="Gilroy R."/>
            <person name="Ravi A."/>
            <person name="Getino M."/>
            <person name="Pursley I."/>
            <person name="Horton D.L."/>
            <person name="Alikhan N.F."/>
            <person name="Baker D."/>
            <person name="Gharbi K."/>
            <person name="Hall N."/>
            <person name="Watson M."/>
            <person name="Adriaenssens E.M."/>
            <person name="Foster-Nyarko E."/>
            <person name="Jarju S."/>
            <person name="Secka A."/>
            <person name="Antonio M."/>
            <person name="Oren A."/>
            <person name="Chaudhuri R.R."/>
            <person name="La Ragione R."/>
            <person name="Hildebrand F."/>
            <person name="Pallen M.J."/>
        </authorList>
    </citation>
    <scope>NUCLEOTIDE SEQUENCE</scope>
    <source>
        <strain evidence="4">ChiHecec3B27-8219</strain>
    </source>
</reference>
<dbReference type="GO" id="GO:0022627">
    <property type="term" value="C:cytosolic small ribosomal subunit"/>
    <property type="evidence" value="ECO:0007669"/>
    <property type="project" value="TreeGrafter"/>
</dbReference>
<dbReference type="InterPro" id="IPR050574">
    <property type="entry name" value="HPF/YfiA_ribosome-assoc"/>
</dbReference>
<evidence type="ECO:0000256" key="1">
    <source>
        <dbReference type="ARBA" id="ARBA00022845"/>
    </source>
</evidence>
<dbReference type="InterPro" id="IPR036567">
    <property type="entry name" value="RHF-like"/>
</dbReference>
<protein>
    <recommendedName>
        <fullName evidence="3">Ribosome hibernation promoting factor</fullName>
    </recommendedName>
</protein>
<dbReference type="NCBIfam" id="TIGR00741">
    <property type="entry name" value="yfiA"/>
    <property type="match status" value="1"/>
</dbReference>
<dbReference type="GO" id="GO:0045900">
    <property type="term" value="P:negative regulation of translational elongation"/>
    <property type="evidence" value="ECO:0007669"/>
    <property type="project" value="TreeGrafter"/>
</dbReference>
<gene>
    <name evidence="4" type="primary">raiA</name>
    <name evidence="4" type="ORF">H9966_05950</name>
</gene>
<dbReference type="PANTHER" id="PTHR33231">
    <property type="entry name" value="30S RIBOSOMAL PROTEIN"/>
    <property type="match status" value="1"/>
</dbReference>
<dbReference type="SUPFAM" id="SSF69754">
    <property type="entry name" value="Ribosome binding protein Y (YfiA homologue)"/>
    <property type="match status" value="1"/>
</dbReference>
<dbReference type="Pfam" id="PF02482">
    <property type="entry name" value="Ribosomal_S30AE"/>
    <property type="match status" value="1"/>
</dbReference>
<evidence type="ECO:0000256" key="2">
    <source>
        <dbReference type="ARBA" id="ARBA00038695"/>
    </source>
</evidence>
<proteinExistence type="predicted"/>
<dbReference type="EMBL" id="DXBE01000045">
    <property type="protein sequence ID" value="HIZ69414.1"/>
    <property type="molecule type" value="Genomic_DNA"/>
</dbReference>
<name>A0A9D2JXD2_9BACT</name>
<evidence type="ECO:0000313" key="4">
    <source>
        <dbReference type="EMBL" id="HIZ69414.1"/>
    </source>
</evidence>
<evidence type="ECO:0000256" key="3">
    <source>
        <dbReference type="ARBA" id="ARBA00041148"/>
    </source>
</evidence>
<dbReference type="InterPro" id="IPR003489">
    <property type="entry name" value="RHF/RaiA"/>
</dbReference>
<dbReference type="AlphaFoldDB" id="A0A9D2JXD2"/>
<reference evidence="4" key="2">
    <citation type="submission" date="2021-04" db="EMBL/GenBank/DDBJ databases">
        <authorList>
            <person name="Gilroy R."/>
        </authorList>
    </citation>
    <scope>NUCLEOTIDE SEQUENCE</scope>
    <source>
        <strain evidence="4">ChiHecec3B27-8219</strain>
    </source>
</reference>
<organism evidence="4 5">
    <name type="scientific">Candidatus Prevotella avicola</name>
    <dbReference type="NCBI Taxonomy" id="2838738"/>
    <lineage>
        <taxon>Bacteria</taxon>
        <taxon>Pseudomonadati</taxon>
        <taxon>Bacteroidota</taxon>
        <taxon>Bacteroidia</taxon>
        <taxon>Bacteroidales</taxon>
        <taxon>Prevotellaceae</taxon>
        <taxon>Prevotella</taxon>
    </lineage>
</organism>
<dbReference type="Proteomes" id="UP000824055">
    <property type="component" value="Unassembled WGS sequence"/>
</dbReference>
<comment type="caution">
    <text evidence="4">The sequence shown here is derived from an EMBL/GenBank/DDBJ whole genome shotgun (WGS) entry which is preliminary data.</text>
</comment>
<dbReference type="Gene3D" id="3.30.160.100">
    <property type="entry name" value="Ribosome hibernation promotion factor-like"/>
    <property type="match status" value="1"/>
</dbReference>
<dbReference type="PANTHER" id="PTHR33231:SF1">
    <property type="entry name" value="30S RIBOSOMAL PROTEIN"/>
    <property type="match status" value="1"/>
</dbReference>
<sequence>MEIKIQSIHFDATEKLEAFIEKKVSKLKKTFEDIQNVEVQLKVTKPATALNKEVSLSVAVPGTTLFVEKTCDTFEESVDLAVDSMKVQLTKYKEKLRER</sequence>
<keyword evidence="1" id="KW-0810">Translation regulation</keyword>
<dbReference type="GO" id="GO:0043024">
    <property type="term" value="F:ribosomal small subunit binding"/>
    <property type="evidence" value="ECO:0007669"/>
    <property type="project" value="TreeGrafter"/>
</dbReference>
<comment type="subunit">
    <text evidence="2">Associates exclusively with 100S ribosomes, which are dimers of 70S ribosomes.</text>
</comment>
<accession>A0A9D2JXD2</accession>